<evidence type="ECO:0000256" key="2">
    <source>
        <dbReference type="ARBA" id="ARBA00004613"/>
    </source>
</evidence>
<dbReference type="EMBL" id="SRHY01000007">
    <property type="protein sequence ID" value="TFJ93302.1"/>
    <property type="molecule type" value="Genomic_DNA"/>
</dbReference>
<dbReference type="InterPro" id="IPR053927">
    <property type="entry name" value="FlgK_helical"/>
</dbReference>
<comment type="similarity">
    <text evidence="3 7">Belongs to the flagella basal body rod proteins family.</text>
</comment>
<protein>
    <recommendedName>
        <fullName evidence="4 7">Flagellar hook-associated protein 1</fullName>
        <shortName evidence="7">HAP1</shortName>
    </recommendedName>
</protein>
<keyword evidence="5 7" id="KW-0964">Secreted</keyword>
<name>A0A4Y9ADA6_9BACI</name>
<keyword evidence="12" id="KW-1185">Reference proteome</keyword>
<evidence type="ECO:0000256" key="3">
    <source>
        <dbReference type="ARBA" id="ARBA00009677"/>
    </source>
</evidence>
<comment type="subcellular location">
    <subcellularLocation>
        <location evidence="1 7">Bacterial flagellum</location>
    </subcellularLocation>
    <subcellularLocation>
        <location evidence="2 7">Secreted</location>
    </subcellularLocation>
</comment>
<dbReference type="PRINTS" id="PR01005">
    <property type="entry name" value="FLGHOOKAP1"/>
</dbReference>
<dbReference type="SUPFAM" id="SSF64518">
    <property type="entry name" value="Phase 1 flagellin"/>
    <property type="match status" value="1"/>
</dbReference>
<evidence type="ECO:0000259" key="9">
    <source>
        <dbReference type="Pfam" id="PF06429"/>
    </source>
</evidence>
<dbReference type="GO" id="GO:0005576">
    <property type="term" value="C:extracellular region"/>
    <property type="evidence" value="ECO:0007669"/>
    <property type="project" value="UniProtKB-SubCell"/>
</dbReference>
<dbReference type="GO" id="GO:0005198">
    <property type="term" value="F:structural molecule activity"/>
    <property type="evidence" value="ECO:0007669"/>
    <property type="project" value="UniProtKB-UniRule"/>
</dbReference>
<evidence type="ECO:0000256" key="1">
    <source>
        <dbReference type="ARBA" id="ARBA00004365"/>
    </source>
</evidence>
<evidence type="ECO:0000256" key="6">
    <source>
        <dbReference type="ARBA" id="ARBA00023143"/>
    </source>
</evidence>
<dbReference type="GO" id="GO:0044780">
    <property type="term" value="P:bacterial-type flagellum assembly"/>
    <property type="evidence" value="ECO:0007669"/>
    <property type="project" value="InterPro"/>
</dbReference>
<evidence type="ECO:0000256" key="5">
    <source>
        <dbReference type="ARBA" id="ARBA00022525"/>
    </source>
</evidence>
<feature type="domain" description="Flagellar basal-body/hook protein C-terminal" evidence="9">
    <location>
        <begin position="479"/>
        <end position="521"/>
    </location>
</feature>
<keyword evidence="11" id="KW-0966">Cell projection</keyword>
<dbReference type="InterPro" id="IPR002371">
    <property type="entry name" value="FlgK"/>
</dbReference>
<evidence type="ECO:0000259" key="10">
    <source>
        <dbReference type="Pfam" id="PF22638"/>
    </source>
</evidence>
<dbReference type="AlphaFoldDB" id="A0A4Y9ADA6"/>
<evidence type="ECO:0000313" key="11">
    <source>
        <dbReference type="EMBL" id="TFJ93302.1"/>
    </source>
</evidence>
<sequence length="528" mass="57326">MSTFHGLEMAKQSLFAQQSALSTTGHNIANANTKGYTRQRVNFETASPYPAASRNRPEMPGQMGTGVEAGTIQRVRHQFLDHQFRAENSSSGYWSTKADAFSRMESLMNEPSENGLNQTMDQFWQSLQDLAVSPDNAGARSVVGQRGQAVAETFHYLSDSLSSMRTDLRNQIDVTVKDTNATLDKINNINEQVKDIETNGMLANDLYDERDRLIDELSEIVNVEVSYTKSSDGAPDNADGLATIKLADENGSAIDGAVLVNGDITDGGKMGYNELRVSYSGGIYDAVDEISVNGQHYKPTSFASNGSLQGLVESYGYTDVDNVSDVNEAENVAAVNGTYTDMLNHLDEMAQKFANTFNDVHNDGENLEGDQGQDIPSFFNNISARGESSYNTAAAITVNQDILNNPDLIAAADKDEGPGDGSNASALADVFDDTEVGLGENTSVRSFYESMIGDMAVNTEKVNTMAENSGILRSQVEEQRMSVSSVSLDEEMSNMIKFQHAYSAAARSMTAVDEMIDRVINNMGLVGR</sequence>
<dbReference type="Pfam" id="PF06429">
    <property type="entry name" value="Flg_bbr_C"/>
    <property type="match status" value="1"/>
</dbReference>
<feature type="domain" description="Flagellar hook-associated protein FlgK helical" evidence="10">
    <location>
        <begin position="102"/>
        <end position="375"/>
    </location>
</feature>
<keyword evidence="11" id="KW-0969">Cilium</keyword>
<evidence type="ECO:0000259" key="8">
    <source>
        <dbReference type="Pfam" id="PF00460"/>
    </source>
</evidence>
<dbReference type="GO" id="GO:0009424">
    <property type="term" value="C:bacterial-type flagellum hook"/>
    <property type="evidence" value="ECO:0007669"/>
    <property type="project" value="UniProtKB-UniRule"/>
</dbReference>
<dbReference type="InterPro" id="IPR001444">
    <property type="entry name" value="Flag_bb_rod_N"/>
</dbReference>
<dbReference type="PANTHER" id="PTHR30033">
    <property type="entry name" value="FLAGELLAR HOOK-ASSOCIATED PROTEIN 1"/>
    <property type="match status" value="1"/>
</dbReference>
<dbReference type="Proteomes" id="UP000298484">
    <property type="component" value="Unassembled WGS sequence"/>
</dbReference>
<organism evidence="11 12">
    <name type="scientific">Lentibacillus salicampi</name>
    <dbReference type="NCBI Taxonomy" id="175306"/>
    <lineage>
        <taxon>Bacteria</taxon>
        <taxon>Bacillati</taxon>
        <taxon>Bacillota</taxon>
        <taxon>Bacilli</taxon>
        <taxon>Bacillales</taxon>
        <taxon>Bacillaceae</taxon>
        <taxon>Lentibacillus</taxon>
    </lineage>
</organism>
<gene>
    <name evidence="7 11" type="primary">flgK</name>
    <name evidence="11" type="ORF">E4U82_07385</name>
</gene>
<dbReference type="RefSeq" id="WP_135109566.1">
    <property type="nucleotide sequence ID" value="NZ_SRHY01000007.1"/>
</dbReference>
<proteinExistence type="inferred from homology"/>
<dbReference type="Pfam" id="PF22638">
    <property type="entry name" value="FlgK_D1"/>
    <property type="match status" value="1"/>
</dbReference>
<evidence type="ECO:0000256" key="7">
    <source>
        <dbReference type="RuleBase" id="RU362065"/>
    </source>
</evidence>
<comment type="caution">
    <text evidence="11">The sequence shown here is derived from an EMBL/GenBank/DDBJ whole genome shotgun (WGS) entry which is preliminary data.</text>
</comment>
<keyword evidence="11" id="KW-0282">Flagellum</keyword>
<keyword evidence="6 7" id="KW-0975">Bacterial flagellum</keyword>
<dbReference type="Pfam" id="PF00460">
    <property type="entry name" value="Flg_bb_rod"/>
    <property type="match status" value="1"/>
</dbReference>
<evidence type="ECO:0000256" key="4">
    <source>
        <dbReference type="ARBA" id="ARBA00016244"/>
    </source>
</evidence>
<dbReference type="PANTHER" id="PTHR30033:SF1">
    <property type="entry name" value="FLAGELLAR HOOK-ASSOCIATED PROTEIN 1"/>
    <property type="match status" value="1"/>
</dbReference>
<feature type="domain" description="Flagellar basal body rod protein N-terminal" evidence="8">
    <location>
        <begin position="14"/>
        <end position="37"/>
    </location>
</feature>
<dbReference type="InterPro" id="IPR010930">
    <property type="entry name" value="Flg_bb/hook_C_dom"/>
</dbReference>
<evidence type="ECO:0000313" key="12">
    <source>
        <dbReference type="Proteomes" id="UP000298484"/>
    </source>
</evidence>
<dbReference type="OrthoDB" id="9802553at2"/>
<accession>A0A4Y9ADA6</accession>
<dbReference type="NCBIfam" id="TIGR02492">
    <property type="entry name" value="flgK_ends"/>
    <property type="match status" value="1"/>
</dbReference>
<reference evidence="11 12" key="1">
    <citation type="submission" date="2019-03" db="EMBL/GenBank/DDBJ databases">
        <title>Genome sequence of Lentibacillus salicampi ATCC BAA-719.</title>
        <authorList>
            <person name="Maclea K.S."/>
            <person name="Simoes Junior M."/>
        </authorList>
    </citation>
    <scope>NUCLEOTIDE SEQUENCE [LARGE SCALE GENOMIC DNA]</scope>
    <source>
        <strain evidence="11 12">ATCC BAA-719</strain>
    </source>
</reference>